<dbReference type="STRING" id="1042311.A0A2T3Z6S8"/>
<dbReference type="AlphaFoldDB" id="A0A2T3Z6S8"/>
<evidence type="ECO:0000313" key="1">
    <source>
        <dbReference type="EMBL" id="PTB40531.1"/>
    </source>
</evidence>
<protein>
    <submittedName>
        <fullName evidence="1">Uncharacterized protein</fullName>
    </submittedName>
</protein>
<keyword evidence="2" id="KW-1185">Reference proteome</keyword>
<name>A0A2T3Z6S8_TRIA4</name>
<gene>
    <name evidence="1" type="ORF">M441DRAFT_407638</name>
</gene>
<evidence type="ECO:0000313" key="2">
    <source>
        <dbReference type="Proteomes" id="UP000240493"/>
    </source>
</evidence>
<organism evidence="1 2">
    <name type="scientific">Trichoderma asperellum (strain ATCC 204424 / CBS 433.97 / NBRC 101777)</name>
    <dbReference type="NCBI Taxonomy" id="1042311"/>
    <lineage>
        <taxon>Eukaryota</taxon>
        <taxon>Fungi</taxon>
        <taxon>Dikarya</taxon>
        <taxon>Ascomycota</taxon>
        <taxon>Pezizomycotina</taxon>
        <taxon>Sordariomycetes</taxon>
        <taxon>Hypocreomycetidae</taxon>
        <taxon>Hypocreales</taxon>
        <taxon>Hypocreaceae</taxon>
        <taxon>Trichoderma</taxon>
    </lineage>
</organism>
<reference evidence="1 2" key="1">
    <citation type="submission" date="2016-07" db="EMBL/GenBank/DDBJ databases">
        <title>Multiple horizontal gene transfer events from other fungi enriched the ability of initially mycotrophic Trichoderma (Ascomycota) to feed on dead plant biomass.</title>
        <authorList>
            <consortium name="DOE Joint Genome Institute"/>
            <person name="Aerts A."/>
            <person name="Atanasova L."/>
            <person name="Chenthamara K."/>
            <person name="Zhang J."/>
            <person name="Grujic M."/>
            <person name="Henrissat B."/>
            <person name="Kuo A."/>
            <person name="Salamov A."/>
            <person name="Lipzen A."/>
            <person name="Labutti K."/>
            <person name="Barry K."/>
            <person name="Miao Y."/>
            <person name="Rahimi M.J."/>
            <person name="Shen Q."/>
            <person name="Grigoriev I.V."/>
            <person name="Kubicek C.P."/>
            <person name="Druzhinina I.S."/>
        </authorList>
    </citation>
    <scope>NUCLEOTIDE SEQUENCE [LARGE SCALE GENOMIC DNA]</scope>
    <source>
        <strain evidence="1 2">CBS 433.97</strain>
    </source>
</reference>
<feature type="non-terminal residue" evidence="1">
    <location>
        <position position="1"/>
    </location>
</feature>
<dbReference type="EMBL" id="KZ679262">
    <property type="protein sequence ID" value="PTB40531.1"/>
    <property type="molecule type" value="Genomic_DNA"/>
</dbReference>
<proteinExistence type="predicted"/>
<sequence>LIFNNTIPSSTPENALLTITENTQDWLEYTLQPLARNVSVRVLYLVDVYLRGVASTPSFEVAIPNNGWDSGFNAYPAKIDEVLGPIFVNEPDGLPVGFDLHPFHIPGDHRL</sequence>
<accession>A0A2T3Z6S8</accession>
<dbReference type="Proteomes" id="UP000240493">
    <property type="component" value="Unassembled WGS sequence"/>
</dbReference>